<proteinExistence type="predicted"/>
<feature type="domain" description="Cytochrome c" evidence="9">
    <location>
        <begin position="47"/>
        <end position="124"/>
    </location>
</feature>
<comment type="PTM">
    <text evidence="6">Binds 1 heme c group covalently per subunit.</text>
</comment>
<dbReference type="RefSeq" id="WP_171651506.1">
    <property type="nucleotide sequence ID" value="NZ_WHOD01000045.1"/>
</dbReference>
<feature type="binding site" description="covalent" evidence="6">
    <location>
        <position position="60"/>
    </location>
    <ligand>
        <name>heme c</name>
        <dbReference type="ChEBI" id="CHEBI:61717"/>
    </ligand>
</feature>
<dbReference type="GO" id="GO:0005506">
    <property type="term" value="F:iron ion binding"/>
    <property type="evidence" value="ECO:0007669"/>
    <property type="project" value="InterPro"/>
</dbReference>
<organism evidence="10 11">
    <name type="scientific">Paenibacillus foliorum</name>
    <dbReference type="NCBI Taxonomy" id="2654974"/>
    <lineage>
        <taxon>Bacteria</taxon>
        <taxon>Bacillati</taxon>
        <taxon>Bacillota</taxon>
        <taxon>Bacilli</taxon>
        <taxon>Bacillales</taxon>
        <taxon>Paenibacillaceae</taxon>
        <taxon>Paenibacillus</taxon>
    </lineage>
</organism>
<dbReference type="SUPFAM" id="SSF46626">
    <property type="entry name" value="Cytochrome c"/>
    <property type="match status" value="1"/>
</dbReference>
<evidence type="ECO:0000313" key="11">
    <source>
        <dbReference type="Proteomes" id="UP000641588"/>
    </source>
</evidence>
<dbReference type="Pfam" id="PF13442">
    <property type="entry name" value="Cytochrome_CBB3"/>
    <property type="match status" value="1"/>
</dbReference>
<evidence type="ECO:0000313" key="10">
    <source>
        <dbReference type="EMBL" id="NOU93307.1"/>
    </source>
</evidence>
<dbReference type="PIRSF" id="PIRSF000025">
    <property type="entry name" value="Cytc_Bsub_c550"/>
    <property type="match status" value="1"/>
</dbReference>
<dbReference type="InterPro" id="IPR036909">
    <property type="entry name" value="Cyt_c-like_dom_sf"/>
</dbReference>
<evidence type="ECO:0000256" key="5">
    <source>
        <dbReference type="ARBA" id="ARBA00023004"/>
    </source>
</evidence>
<dbReference type="PANTHER" id="PTHR33751">
    <property type="entry name" value="CBB3-TYPE CYTOCHROME C OXIDASE SUBUNIT FIXP"/>
    <property type="match status" value="1"/>
</dbReference>
<dbReference type="GO" id="GO:0009055">
    <property type="term" value="F:electron transfer activity"/>
    <property type="evidence" value="ECO:0007669"/>
    <property type="project" value="InterPro"/>
</dbReference>
<dbReference type="Gene3D" id="1.10.760.10">
    <property type="entry name" value="Cytochrome c-like domain"/>
    <property type="match status" value="1"/>
</dbReference>
<name>A0A972K1Z2_9BACL</name>
<evidence type="ECO:0000256" key="4">
    <source>
        <dbReference type="ARBA" id="ARBA00022982"/>
    </source>
</evidence>
<feature type="signal peptide" evidence="8">
    <location>
        <begin position="1"/>
        <end position="22"/>
    </location>
</feature>
<reference evidence="10" key="1">
    <citation type="submission" date="2019-10" db="EMBL/GenBank/DDBJ databases">
        <title>Description of Paenibacillus glebae sp. nov.</title>
        <authorList>
            <person name="Carlier A."/>
            <person name="Qi S."/>
        </authorList>
    </citation>
    <scope>NUCLEOTIDE SEQUENCE</scope>
    <source>
        <strain evidence="10">LMG 31456</strain>
    </source>
</reference>
<feature type="chain" id="PRO_5039043437" evidence="8">
    <location>
        <begin position="23"/>
        <end position="124"/>
    </location>
</feature>
<keyword evidence="4" id="KW-0249">Electron transport</keyword>
<gene>
    <name evidence="10" type="ORF">GC093_08765</name>
</gene>
<dbReference type="PROSITE" id="PS51007">
    <property type="entry name" value="CYTC"/>
    <property type="match status" value="1"/>
</dbReference>
<keyword evidence="3 7" id="KW-0479">Metal-binding</keyword>
<feature type="binding site" description="axial binding residue" evidence="7">
    <location>
        <position position="64"/>
    </location>
    <ligand>
        <name>heme c</name>
        <dbReference type="ChEBI" id="CHEBI:61717"/>
    </ligand>
    <ligandPart>
        <name>Fe</name>
        <dbReference type="ChEBI" id="CHEBI:18248"/>
    </ligandPart>
</feature>
<keyword evidence="5 7" id="KW-0408">Iron</keyword>
<dbReference type="PANTHER" id="PTHR33751:SF1">
    <property type="entry name" value="CBB3-TYPE CYTOCHROME C OXIDASE SUBUNIT FIXP"/>
    <property type="match status" value="1"/>
</dbReference>
<dbReference type="InterPro" id="IPR008168">
    <property type="entry name" value="Cyt_C_IC"/>
</dbReference>
<evidence type="ECO:0000256" key="8">
    <source>
        <dbReference type="SAM" id="SignalP"/>
    </source>
</evidence>
<keyword evidence="8" id="KW-0732">Signal</keyword>
<feature type="binding site" description="axial binding residue" evidence="7">
    <location>
        <position position="101"/>
    </location>
    <ligand>
        <name>heme c</name>
        <dbReference type="ChEBI" id="CHEBI:61717"/>
    </ligand>
    <ligandPart>
        <name>Fe</name>
        <dbReference type="ChEBI" id="CHEBI:18248"/>
    </ligandPart>
</feature>
<evidence type="ECO:0000256" key="1">
    <source>
        <dbReference type="ARBA" id="ARBA00022448"/>
    </source>
</evidence>
<sequence>MQYKWRIILILSVIAIICVATACGKSNTNTQTGNTTGGTTQGGGAATESANAEALVKANCVSCHGGNLDGMGDSKKNLQKVGAKLSKEEIANTITNGRNGMPAFKGRLKDTEIATIADWLAAKK</sequence>
<protein>
    <submittedName>
        <fullName evidence="10">C-type cytochrome</fullName>
    </submittedName>
</protein>
<feature type="binding site" description="covalent" evidence="6">
    <location>
        <position position="63"/>
    </location>
    <ligand>
        <name>heme c</name>
        <dbReference type="ChEBI" id="CHEBI:61717"/>
    </ligand>
</feature>
<keyword evidence="1" id="KW-0813">Transport</keyword>
<dbReference type="PROSITE" id="PS51257">
    <property type="entry name" value="PROKAR_LIPOPROTEIN"/>
    <property type="match status" value="1"/>
</dbReference>
<dbReference type="InterPro" id="IPR012218">
    <property type="entry name" value="Cyt_c_BACSU-c550-type"/>
</dbReference>
<evidence type="ECO:0000259" key="9">
    <source>
        <dbReference type="PROSITE" id="PS51007"/>
    </source>
</evidence>
<evidence type="ECO:0000256" key="6">
    <source>
        <dbReference type="PIRSR" id="PIRSR000025-1"/>
    </source>
</evidence>
<dbReference type="InterPro" id="IPR009056">
    <property type="entry name" value="Cyt_c-like_dom"/>
</dbReference>
<dbReference type="EMBL" id="WHOD01000045">
    <property type="protein sequence ID" value="NOU93307.1"/>
    <property type="molecule type" value="Genomic_DNA"/>
</dbReference>
<dbReference type="InterPro" id="IPR050597">
    <property type="entry name" value="Cytochrome_c_Oxidase_Subunit"/>
</dbReference>
<accession>A0A972K1Z2</accession>
<keyword evidence="2 6" id="KW-0349">Heme</keyword>
<dbReference type="GO" id="GO:0020037">
    <property type="term" value="F:heme binding"/>
    <property type="evidence" value="ECO:0007669"/>
    <property type="project" value="InterPro"/>
</dbReference>
<evidence type="ECO:0000256" key="7">
    <source>
        <dbReference type="PIRSR" id="PIRSR000025-2"/>
    </source>
</evidence>
<dbReference type="AlphaFoldDB" id="A0A972K1Z2"/>
<dbReference type="GO" id="GO:0016020">
    <property type="term" value="C:membrane"/>
    <property type="evidence" value="ECO:0007669"/>
    <property type="project" value="InterPro"/>
</dbReference>
<dbReference type="Proteomes" id="UP000641588">
    <property type="component" value="Unassembled WGS sequence"/>
</dbReference>
<dbReference type="PRINTS" id="PR00605">
    <property type="entry name" value="CYTCHROMECIC"/>
</dbReference>
<comment type="caution">
    <text evidence="10">The sequence shown here is derived from an EMBL/GenBank/DDBJ whole genome shotgun (WGS) entry which is preliminary data.</text>
</comment>
<evidence type="ECO:0000256" key="3">
    <source>
        <dbReference type="ARBA" id="ARBA00022723"/>
    </source>
</evidence>
<evidence type="ECO:0000256" key="2">
    <source>
        <dbReference type="ARBA" id="ARBA00022617"/>
    </source>
</evidence>
<keyword evidence="11" id="KW-1185">Reference proteome</keyword>